<dbReference type="PANTHER" id="PTHR43133:SF58">
    <property type="entry name" value="ECF RNA POLYMERASE SIGMA FACTOR SIGD"/>
    <property type="match status" value="1"/>
</dbReference>
<dbReference type="Gene3D" id="1.10.10.10">
    <property type="entry name" value="Winged helix-like DNA-binding domain superfamily/Winged helix DNA-binding domain"/>
    <property type="match status" value="1"/>
</dbReference>
<evidence type="ECO:0000313" key="8">
    <source>
        <dbReference type="EMBL" id="PZQ19443.1"/>
    </source>
</evidence>
<accession>A0A2W5MP08</accession>
<keyword evidence="2" id="KW-0805">Transcription regulation</keyword>
<feature type="region of interest" description="Disordered" evidence="6">
    <location>
        <begin position="87"/>
        <end position="112"/>
    </location>
</feature>
<evidence type="ECO:0000256" key="2">
    <source>
        <dbReference type="ARBA" id="ARBA00023015"/>
    </source>
</evidence>
<proteinExistence type="inferred from homology"/>
<dbReference type="InterPro" id="IPR014284">
    <property type="entry name" value="RNA_pol_sigma-70_dom"/>
</dbReference>
<comment type="caution">
    <text evidence="8">The sequence shown here is derived from an EMBL/GenBank/DDBJ whole genome shotgun (WGS) entry which is preliminary data.</text>
</comment>
<dbReference type="InterPro" id="IPR000838">
    <property type="entry name" value="RNA_pol_sigma70_ECF_CS"/>
</dbReference>
<evidence type="ECO:0000256" key="1">
    <source>
        <dbReference type="ARBA" id="ARBA00010641"/>
    </source>
</evidence>
<keyword evidence="4" id="KW-0238">DNA-binding</keyword>
<dbReference type="PANTHER" id="PTHR43133">
    <property type="entry name" value="RNA POLYMERASE ECF-TYPE SIGMA FACTO"/>
    <property type="match status" value="1"/>
</dbReference>
<protein>
    <submittedName>
        <fullName evidence="8">Sigma-70 family RNA polymerase sigma factor</fullName>
    </submittedName>
</protein>
<dbReference type="InterPro" id="IPR036388">
    <property type="entry name" value="WH-like_DNA-bd_sf"/>
</dbReference>
<dbReference type="InterPro" id="IPR013324">
    <property type="entry name" value="RNA_pol_sigma_r3/r4-like"/>
</dbReference>
<dbReference type="SUPFAM" id="SSF88946">
    <property type="entry name" value="Sigma2 domain of RNA polymerase sigma factors"/>
    <property type="match status" value="1"/>
</dbReference>
<dbReference type="GO" id="GO:0006352">
    <property type="term" value="P:DNA-templated transcription initiation"/>
    <property type="evidence" value="ECO:0007669"/>
    <property type="project" value="InterPro"/>
</dbReference>
<dbReference type="EMBL" id="QFPO01000002">
    <property type="protein sequence ID" value="PZQ19443.1"/>
    <property type="molecule type" value="Genomic_DNA"/>
</dbReference>
<dbReference type="Pfam" id="PF08281">
    <property type="entry name" value="Sigma70_r4_2"/>
    <property type="match status" value="1"/>
</dbReference>
<dbReference type="InterPro" id="IPR039425">
    <property type="entry name" value="RNA_pol_sigma-70-like"/>
</dbReference>
<dbReference type="InterPro" id="IPR013325">
    <property type="entry name" value="RNA_pol_sigma_r2"/>
</dbReference>
<dbReference type="CDD" id="cd06171">
    <property type="entry name" value="Sigma70_r4"/>
    <property type="match status" value="1"/>
</dbReference>
<dbReference type="Proteomes" id="UP000249046">
    <property type="component" value="Unassembled WGS sequence"/>
</dbReference>
<dbReference type="InterPro" id="IPR013249">
    <property type="entry name" value="RNA_pol_sigma70_r4_t2"/>
</dbReference>
<evidence type="ECO:0000256" key="4">
    <source>
        <dbReference type="ARBA" id="ARBA00023125"/>
    </source>
</evidence>
<reference evidence="8 9" key="1">
    <citation type="submission" date="2017-08" db="EMBL/GenBank/DDBJ databases">
        <title>Infants hospitalized years apart are colonized by the same room-sourced microbial strains.</title>
        <authorList>
            <person name="Brooks B."/>
            <person name="Olm M.R."/>
            <person name="Firek B.A."/>
            <person name="Baker R."/>
            <person name="Thomas B.C."/>
            <person name="Morowitz M.J."/>
            <person name="Banfield J.F."/>
        </authorList>
    </citation>
    <scope>NUCLEOTIDE SEQUENCE [LARGE SCALE GENOMIC DNA]</scope>
    <source>
        <strain evidence="8">S2_005_003_R2_42</strain>
    </source>
</reference>
<feature type="domain" description="RNA polymerase sigma factor 70 region 4 type 2" evidence="7">
    <location>
        <begin position="115"/>
        <end position="167"/>
    </location>
</feature>
<dbReference type="SUPFAM" id="SSF88659">
    <property type="entry name" value="Sigma3 and sigma4 domains of RNA polymerase sigma factors"/>
    <property type="match status" value="1"/>
</dbReference>
<dbReference type="GO" id="GO:0003677">
    <property type="term" value="F:DNA binding"/>
    <property type="evidence" value="ECO:0007669"/>
    <property type="project" value="UniProtKB-KW"/>
</dbReference>
<evidence type="ECO:0000259" key="7">
    <source>
        <dbReference type="Pfam" id="PF08281"/>
    </source>
</evidence>
<dbReference type="PROSITE" id="PS01063">
    <property type="entry name" value="SIGMA70_ECF"/>
    <property type="match status" value="1"/>
</dbReference>
<evidence type="ECO:0000313" key="9">
    <source>
        <dbReference type="Proteomes" id="UP000249046"/>
    </source>
</evidence>
<dbReference type="GO" id="GO:0016987">
    <property type="term" value="F:sigma factor activity"/>
    <property type="evidence" value="ECO:0007669"/>
    <property type="project" value="UniProtKB-KW"/>
</dbReference>
<gene>
    <name evidence="8" type="ORF">DI564_01685</name>
</gene>
<comment type="similarity">
    <text evidence="1">Belongs to the sigma-70 factor family. ECF subfamily.</text>
</comment>
<dbReference type="AlphaFoldDB" id="A0A2W5MP08"/>
<dbReference type="NCBIfam" id="TIGR02937">
    <property type="entry name" value="sigma70-ECF"/>
    <property type="match status" value="1"/>
</dbReference>
<sequence>MRQAVTPFEIARHVRDAQRGSQAAFAWLYRAFAPLVHTIHLGRVPHARAEELAQDTFAIAFAQLGQLREATHFGPWIAAIARRHRGRGGTDEESLRDDHDSASPAAGPDDRTEAERVLHAIRGLPEAYRDTLLLRLVEGLSGPEIAALTGLTAASVRVNLHRGMAKLRAALGLTAAPEETADVHAP</sequence>
<keyword evidence="5" id="KW-0804">Transcription</keyword>
<dbReference type="Gene3D" id="1.10.1740.10">
    <property type="match status" value="1"/>
</dbReference>
<name>A0A2W5MP08_9GAMM</name>
<evidence type="ECO:0000256" key="6">
    <source>
        <dbReference type="SAM" id="MobiDB-lite"/>
    </source>
</evidence>
<keyword evidence="3" id="KW-0731">Sigma factor</keyword>
<evidence type="ECO:0000256" key="3">
    <source>
        <dbReference type="ARBA" id="ARBA00023082"/>
    </source>
</evidence>
<organism evidence="8 9">
    <name type="scientific">Rhodanobacter denitrificans</name>
    <dbReference type="NCBI Taxonomy" id="666685"/>
    <lineage>
        <taxon>Bacteria</taxon>
        <taxon>Pseudomonadati</taxon>
        <taxon>Pseudomonadota</taxon>
        <taxon>Gammaproteobacteria</taxon>
        <taxon>Lysobacterales</taxon>
        <taxon>Rhodanobacteraceae</taxon>
        <taxon>Rhodanobacter</taxon>
    </lineage>
</organism>
<evidence type="ECO:0000256" key="5">
    <source>
        <dbReference type="ARBA" id="ARBA00023163"/>
    </source>
</evidence>